<dbReference type="AlphaFoldDB" id="A0A1I0XYB3"/>
<dbReference type="STRING" id="748909.SAMN05192575_10353"/>
<evidence type="ECO:0000256" key="1">
    <source>
        <dbReference type="SAM" id="MobiDB-lite"/>
    </source>
</evidence>
<organism evidence="2 3">
    <name type="scientific">Nocardioides alpinus</name>
    <dbReference type="NCBI Taxonomy" id="748909"/>
    <lineage>
        <taxon>Bacteria</taxon>
        <taxon>Bacillati</taxon>
        <taxon>Actinomycetota</taxon>
        <taxon>Actinomycetes</taxon>
        <taxon>Propionibacteriales</taxon>
        <taxon>Nocardioidaceae</taxon>
        <taxon>Nocardioides</taxon>
    </lineage>
</organism>
<evidence type="ECO:0000313" key="2">
    <source>
        <dbReference type="EMBL" id="SFB04973.1"/>
    </source>
</evidence>
<accession>A0A1I0XYB3</accession>
<protein>
    <submittedName>
        <fullName evidence="2">Uncharacterized protein</fullName>
    </submittedName>
</protein>
<dbReference type="Proteomes" id="UP000199113">
    <property type="component" value="Unassembled WGS sequence"/>
</dbReference>
<dbReference type="EMBL" id="FOKC01000003">
    <property type="protein sequence ID" value="SFB04973.1"/>
    <property type="molecule type" value="Genomic_DNA"/>
</dbReference>
<feature type="region of interest" description="Disordered" evidence="1">
    <location>
        <begin position="69"/>
        <end position="108"/>
    </location>
</feature>
<feature type="compositionally biased region" description="Gly residues" evidence="1">
    <location>
        <begin position="98"/>
        <end position="108"/>
    </location>
</feature>
<proteinExistence type="predicted"/>
<feature type="compositionally biased region" description="Polar residues" evidence="1">
    <location>
        <begin position="26"/>
        <end position="46"/>
    </location>
</feature>
<reference evidence="2" key="1">
    <citation type="submission" date="2016-10" db="EMBL/GenBank/DDBJ databases">
        <authorList>
            <person name="de Groot N.N."/>
        </authorList>
    </citation>
    <scope>NUCLEOTIDE SEQUENCE [LARGE SCALE GENOMIC DNA]</scope>
    <source>
        <strain evidence="2">CGMCC 1.10697</strain>
    </source>
</reference>
<sequence length="108" mass="11378">MVAAVVADEAVKPRSPLSMRVGITAPMTTRSKPSSATASQHRTTGQWGDRDVEVEGADVVPRDMRALLTERGRAEMPSRPTVTVVTTRTDETFPSSGSLGGLGRAPAS</sequence>
<evidence type="ECO:0000313" key="3">
    <source>
        <dbReference type="Proteomes" id="UP000199113"/>
    </source>
</evidence>
<feature type="region of interest" description="Disordered" evidence="1">
    <location>
        <begin position="18"/>
        <end position="52"/>
    </location>
</feature>
<name>A0A1I0XYB3_9ACTN</name>
<gene>
    <name evidence="2" type="ORF">SAMN05192575_10353</name>
</gene>